<dbReference type="OrthoDB" id="3265734at2759"/>
<protein>
    <submittedName>
        <fullName evidence="1">Uncharacterized protein</fullName>
    </submittedName>
</protein>
<proteinExistence type="predicted"/>
<sequence>MRSPTVSLGIQITVYGTLDAPDTNGPPNATFSTDGTTPVVFNSTGTIILENSTLVNSFVSLYQSPDLSKGQHVYKIGTSLTVFGITGPTTGPSAAVLVGFSLDRVPHSNFTGPEIAPPIKHHPMFHVEGLSSDREHTINE</sequence>
<reference evidence="2" key="2">
    <citation type="submission" date="2015-01" db="EMBL/GenBank/DDBJ databases">
        <title>Evolutionary Origins and Diversification of the Mycorrhizal Mutualists.</title>
        <authorList>
            <consortium name="DOE Joint Genome Institute"/>
            <consortium name="Mycorrhizal Genomics Consortium"/>
            <person name="Kohler A."/>
            <person name="Kuo A."/>
            <person name="Nagy L.G."/>
            <person name="Floudas D."/>
            <person name="Copeland A."/>
            <person name="Barry K.W."/>
            <person name="Cichocki N."/>
            <person name="Veneault-Fourrey C."/>
            <person name="LaButti K."/>
            <person name="Lindquist E.A."/>
            <person name="Lipzen A."/>
            <person name="Lundell T."/>
            <person name="Morin E."/>
            <person name="Murat C."/>
            <person name="Riley R."/>
            <person name="Ohm R."/>
            <person name="Sun H."/>
            <person name="Tunlid A."/>
            <person name="Henrissat B."/>
            <person name="Grigoriev I.V."/>
            <person name="Hibbett D.S."/>
            <person name="Martin F."/>
        </authorList>
    </citation>
    <scope>NUCLEOTIDE SEQUENCE [LARGE SCALE GENOMIC DNA]</scope>
    <source>
        <strain evidence="2">MAFF 305830</strain>
    </source>
</reference>
<gene>
    <name evidence="1" type="ORF">M408DRAFT_28645</name>
</gene>
<dbReference type="EMBL" id="KN824354">
    <property type="protein sequence ID" value="KIM22517.1"/>
    <property type="molecule type" value="Genomic_DNA"/>
</dbReference>
<dbReference type="HOGENOM" id="CLU_1836383_0_0_1"/>
<organism evidence="1 2">
    <name type="scientific">Serendipita vermifera MAFF 305830</name>
    <dbReference type="NCBI Taxonomy" id="933852"/>
    <lineage>
        <taxon>Eukaryota</taxon>
        <taxon>Fungi</taxon>
        <taxon>Dikarya</taxon>
        <taxon>Basidiomycota</taxon>
        <taxon>Agaricomycotina</taxon>
        <taxon>Agaricomycetes</taxon>
        <taxon>Sebacinales</taxon>
        <taxon>Serendipitaceae</taxon>
        <taxon>Serendipita</taxon>
    </lineage>
</organism>
<dbReference type="Proteomes" id="UP000054097">
    <property type="component" value="Unassembled WGS sequence"/>
</dbReference>
<keyword evidence="2" id="KW-1185">Reference proteome</keyword>
<evidence type="ECO:0000313" key="2">
    <source>
        <dbReference type="Proteomes" id="UP000054097"/>
    </source>
</evidence>
<reference evidence="1 2" key="1">
    <citation type="submission" date="2014-04" db="EMBL/GenBank/DDBJ databases">
        <authorList>
            <consortium name="DOE Joint Genome Institute"/>
            <person name="Kuo A."/>
            <person name="Zuccaro A."/>
            <person name="Kohler A."/>
            <person name="Nagy L.G."/>
            <person name="Floudas D."/>
            <person name="Copeland A."/>
            <person name="Barry K.W."/>
            <person name="Cichocki N."/>
            <person name="Veneault-Fourrey C."/>
            <person name="LaButti K."/>
            <person name="Lindquist E.A."/>
            <person name="Lipzen A."/>
            <person name="Lundell T."/>
            <person name="Morin E."/>
            <person name="Murat C."/>
            <person name="Sun H."/>
            <person name="Tunlid A."/>
            <person name="Henrissat B."/>
            <person name="Grigoriev I.V."/>
            <person name="Hibbett D.S."/>
            <person name="Martin F."/>
            <person name="Nordberg H.P."/>
            <person name="Cantor M.N."/>
            <person name="Hua S.X."/>
        </authorList>
    </citation>
    <scope>NUCLEOTIDE SEQUENCE [LARGE SCALE GENOMIC DNA]</scope>
    <source>
        <strain evidence="1 2">MAFF 305830</strain>
    </source>
</reference>
<accession>A0A0C2WYX2</accession>
<evidence type="ECO:0000313" key="1">
    <source>
        <dbReference type="EMBL" id="KIM22517.1"/>
    </source>
</evidence>
<name>A0A0C2WYX2_SERVB</name>
<dbReference type="AlphaFoldDB" id="A0A0C2WYX2"/>